<comment type="subcellular location">
    <subcellularLocation>
        <location evidence="1">Cell membrane</location>
        <topology evidence="1">Multi-pass membrane protein</topology>
    </subcellularLocation>
</comment>
<dbReference type="SUPFAM" id="SSF90123">
    <property type="entry name" value="ABC transporter transmembrane region"/>
    <property type="match status" value="1"/>
</dbReference>
<dbReference type="EMBL" id="CP090958">
    <property type="protein sequence ID" value="WGW10464.1"/>
    <property type="molecule type" value="Genomic_DNA"/>
</dbReference>
<keyword evidence="11" id="KW-1185">Reference proteome</keyword>
<dbReference type="InterPro" id="IPR027417">
    <property type="entry name" value="P-loop_NTPase"/>
</dbReference>
<keyword evidence="3" id="KW-0547">Nucleotide-binding</keyword>
<keyword evidence="5 7" id="KW-1133">Transmembrane helix</keyword>
<dbReference type="SMART" id="SM00382">
    <property type="entry name" value="AAA"/>
    <property type="match status" value="1"/>
</dbReference>
<dbReference type="RefSeq" id="WP_349637243.1">
    <property type="nucleotide sequence ID" value="NZ_CP090958.1"/>
</dbReference>
<keyword evidence="4 10" id="KW-0067">ATP-binding</keyword>
<gene>
    <name evidence="10" type="ORF">LWF01_09905</name>
</gene>
<dbReference type="PROSITE" id="PS50893">
    <property type="entry name" value="ABC_TRANSPORTER_2"/>
    <property type="match status" value="1"/>
</dbReference>
<dbReference type="PANTHER" id="PTHR43394">
    <property type="entry name" value="ATP-DEPENDENT PERMEASE MDL1, MITOCHONDRIAL"/>
    <property type="match status" value="1"/>
</dbReference>
<evidence type="ECO:0000256" key="6">
    <source>
        <dbReference type="ARBA" id="ARBA00023136"/>
    </source>
</evidence>
<dbReference type="InterPro" id="IPR003593">
    <property type="entry name" value="AAA+_ATPase"/>
</dbReference>
<evidence type="ECO:0000256" key="2">
    <source>
        <dbReference type="ARBA" id="ARBA00022692"/>
    </source>
</evidence>
<sequence>MSDVTAPRKAANFGPSVLRILALMRPDRARMTFVLFLAALGVAAQVVAPKILGSATDVIFDGILGKSMPEGVSKAQAVEGLRQQGQGKIADVLAGSGAQPGAGIDFHQLSMVLLLVGVLYVAGFFFNWSQGYITGGVTQRGMYRLREAVQAKLDRLPLKYFDSTSRGDVLSRVTNDIDNLAQTLNQTLTQLLMSVLTVVGVLVMMFSISPLLALIALVTIPVAAVITALIAKRSQNHFMNQWKDTGLLNGHVEEMFTGHEIVKVYGQQDAALATFDEQNERVYQASARAQFLSGVMQPAMQFVSNLNYVAIAVVGGLRVASGAISIGDVQAFIQYSRQFTQPLAQIGGMINILQSGVASAERVFEILDAEEEGAEPVPGERPEVVRGRVEFDHVSFRYEEETPLIDDLSLVAEPGQTVAIVGPTGAGKTTLVNLVMRFYDINAGQIRLDGVDTAKMNRAELRRNFGMVLQDAWLFGGTIRENLTYGAPNATEQEIIAAAEVTHVDHFVRALPDGYDTVLDENGSSLSVGQRQLMTIARAFLADPSVLILDEATSSVDTRTEVLIRQAMDRLRQSRTSFVIAHRLSTIRDAEVIVVMRDGKIVEKGNHDELLEANGFYAELYNSQFAQATV</sequence>
<feature type="transmembrane region" description="Helical" evidence="7">
    <location>
        <begin position="106"/>
        <end position="126"/>
    </location>
</feature>
<evidence type="ECO:0000259" key="9">
    <source>
        <dbReference type="PROSITE" id="PS50929"/>
    </source>
</evidence>
<dbReference type="InterPro" id="IPR011527">
    <property type="entry name" value="ABC1_TM_dom"/>
</dbReference>
<evidence type="ECO:0000313" key="10">
    <source>
        <dbReference type="EMBL" id="WGW10464.1"/>
    </source>
</evidence>
<feature type="domain" description="ABC transmembrane type-1" evidence="9">
    <location>
        <begin position="33"/>
        <end position="355"/>
    </location>
</feature>
<feature type="transmembrane region" description="Helical" evidence="7">
    <location>
        <begin position="188"/>
        <end position="206"/>
    </location>
</feature>
<dbReference type="InterPro" id="IPR017871">
    <property type="entry name" value="ABC_transporter-like_CS"/>
</dbReference>
<feature type="domain" description="ABC transporter" evidence="8">
    <location>
        <begin position="389"/>
        <end position="623"/>
    </location>
</feature>
<evidence type="ECO:0000259" key="8">
    <source>
        <dbReference type="PROSITE" id="PS50893"/>
    </source>
</evidence>
<dbReference type="PROSITE" id="PS00211">
    <property type="entry name" value="ABC_TRANSPORTER_1"/>
    <property type="match status" value="1"/>
</dbReference>
<evidence type="ECO:0000256" key="5">
    <source>
        <dbReference type="ARBA" id="ARBA00022989"/>
    </source>
</evidence>
<name>A0ABY8QQ25_9MICO</name>
<dbReference type="Gene3D" id="3.40.50.300">
    <property type="entry name" value="P-loop containing nucleotide triphosphate hydrolases"/>
    <property type="match status" value="1"/>
</dbReference>
<dbReference type="CDD" id="cd03254">
    <property type="entry name" value="ABCC_Glucan_exporter_like"/>
    <property type="match status" value="1"/>
</dbReference>
<dbReference type="Pfam" id="PF00005">
    <property type="entry name" value="ABC_tran"/>
    <property type="match status" value="1"/>
</dbReference>
<accession>A0ABY8QQ25</accession>
<dbReference type="GO" id="GO:0005524">
    <property type="term" value="F:ATP binding"/>
    <property type="evidence" value="ECO:0007669"/>
    <property type="project" value="UniProtKB-KW"/>
</dbReference>
<dbReference type="InterPro" id="IPR036640">
    <property type="entry name" value="ABC1_TM_sf"/>
</dbReference>
<dbReference type="InterPro" id="IPR039421">
    <property type="entry name" value="Type_1_exporter"/>
</dbReference>
<feature type="transmembrane region" description="Helical" evidence="7">
    <location>
        <begin position="212"/>
        <end position="231"/>
    </location>
</feature>
<keyword evidence="2 7" id="KW-0812">Transmembrane</keyword>
<protein>
    <submittedName>
        <fullName evidence="10">ABC transporter ATP-binding protein</fullName>
    </submittedName>
</protein>
<dbReference type="InterPro" id="IPR003439">
    <property type="entry name" value="ABC_transporter-like_ATP-bd"/>
</dbReference>
<evidence type="ECO:0000256" key="1">
    <source>
        <dbReference type="ARBA" id="ARBA00004651"/>
    </source>
</evidence>
<organism evidence="10 11">
    <name type="scientific">Saxibacter everestensis</name>
    <dbReference type="NCBI Taxonomy" id="2909229"/>
    <lineage>
        <taxon>Bacteria</taxon>
        <taxon>Bacillati</taxon>
        <taxon>Actinomycetota</taxon>
        <taxon>Actinomycetes</taxon>
        <taxon>Micrococcales</taxon>
        <taxon>Brevibacteriaceae</taxon>
        <taxon>Saxibacter</taxon>
    </lineage>
</organism>
<dbReference type="Gene3D" id="1.20.1560.10">
    <property type="entry name" value="ABC transporter type 1, transmembrane domain"/>
    <property type="match status" value="1"/>
</dbReference>
<dbReference type="Proteomes" id="UP001209083">
    <property type="component" value="Chromosome"/>
</dbReference>
<dbReference type="CDD" id="cd18547">
    <property type="entry name" value="ABC_6TM_Tm288_like"/>
    <property type="match status" value="1"/>
</dbReference>
<dbReference type="PROSITE" id="PS50929">
    <property type="entry name" value="ABC_TM1F"/>
    <property type="match status" value="1"/>
</dbReference>
<keyword evidence="6 7" id="KW-0472">Membrane</keyword>
<evidence type="ECO:0000256" key="7">
    <source>
        <dbReference type="SAM" id="Phobius"/>
    </source>
</evidence>
<dbReference type="SUPFAM" id="SSF52540">
    <property type="entry name" value="P-loop containing nucleoside triphosphate hydrolases"/>
    <property type="match status" value="1"/>
</dbReference>
<feature type="transmembrane region" description="Helical" evidence="7">
    <location>
        <begin position="29"/>
        <end position="48"/>
    </location>
</feature>
<evidence type="ECO:0000256" key="4">
    <source>
        <dbReference type="ARBA" id="ARBA00022840"/>
    </source>
</evidence>
<evidence type="ECO:0000256" key="3">
    <source>
        <dbReference type="ARBA" id="ARBA00022741"/>
    </source>
</evidence>
<evidence type="ECO:0000313" key="11">
    <source>
        <dbReference type="Proteomes" id="UP001209083"/>
    </source>
</evidence>
<dbReference type="Pfam" id="PF00664">
    <property type="entry name" value="ABC_membrane"/>
    <property type="match status" value="1"/>
</dbReference>
<proteinExistence type="predicted"/>
<dbReference type="PANTHER" id="PTHR43394:SF1">
    <property type="entry name" value="ATP-BINDING CASSETTE SUB-FAMILY B MEMBER 10, MITOCHONDRIAL"/>
    <property type="match status" value="1"/>
</dbReference>
<reference evidence="10 11" key="1">
    <citation type="submission" date="2023-05" db="EMBL/GenBank/DDBJ databases">
        <title>Lithophilousrod everest ZFBP1038 complete genpme.</title>
        <authorList>
            <person name="Tian M."/>
        </authorList>
    </citation>
    <scope>NUCLEOTIDE SEQUENCE [LARGE SCALE GENOMIC DNA]</scope>
    <source>
        <strain evidence="10 11">ZFBP1038</strain>
    </source>
</reference>